<evidence type="ECO:0000256" key="1">
    <source>
        <dbReference type="SAM" id="Phobius"/>
    </source>
</evidence>
<name>A0AA38LI43_TAXCH</name>
<feature type="non-terminal residue" evidence="2">
    <location>
        <position position="385"/>
    </location>
</feature>
<feature type="transmembrane region" description="Helical" evidence="1">
    <location>
        <begin position="344"/>
        <end position="363"/>
    </location>
</feature>
<dbReference type="EMBL" id="JAHRHJ020000002">
    <property type="protein sequence ID" value="KAH9325743.1"/>
    <property type="molecule type" value="Genomic_DNA"/>
</dbReference>
<gene>
    <name evidence="2" type="ORF">KI387_005921</name>
</gene>
<proteinExistence type="predicted"/>
<keyword evidence="1" id="KW-1133">Transmembrane helix</keyword>
<feature type="transmembrane region" description="Helical" evidence="1">
    <location>
        <begin position="12"/>
        <end position="39"/>
    </location>
</feature>
<accession>A0AA38LI43</accession>
<reference evidence="2 3" key="1">
    <citation type="journal article" date="2021" name="Nat. Plants">
        <title>The Taxus genome provides insights into paclitaxel biosynthesis.</title>
        <authorList>
            <person name="Xiong X."/>
            <person name="Gou J."/>
            <person name="Liao Q."/>
            <person name="Li Y."/>
            <person name="Zhou Q."/>
            <person name="Bi G."/>
            <person name="Li C."/>
            <person name="Du R."/>
            <person name="Wang X."/>
            <person name="Sun T."/>
            <person name="Guo L."/>
            <person name="Liang H."/>
            <person name="Lu P."/>
            <person name="Wu Y."/>
            <person name="Zhang Z."/>
            <person name="Ro D.K."/>
            <person name="Shang Y."/>
            <person name="Huang S."/>
            <person name="Yan J."/>
        </authorList>
    </citation>
    <scope>NUCLEOTIDE SEQUENCE [LARGE SCALE GENOMIC DNA]</scope>
    <source>
        <strain evidence="2">Ta-2019</strain>
    </source>
</reference>
<comment type="caution">
    <text evidence="2">The sequence shown here is derived from an EMBL/GenBank/DDBJ whole genome shotgun (WGS) entry which is preliminary data.</text>
</comment>
<evidence type="ECO:0000313" key="3">
    <source>
        <dbReference type="Proteomes" id="UP000824469"/>
    </source>
</evidence>
<protein>
    <submittedName>
        <fullName evidence="2">Uncharacterized protein</fullName>
    </submittedName>
</protein>
<feature type="non-terminal residue" evidence="2">
    <location>
        <position position="1"/>
    </location>
</feature>
<keyword evidence="1" id="KW-0472">Membrane</keyword>
<dbReference type="Proteomes" id="UP000824469">
    <property type="component" value="Unassembled WGS sequence"/>
</dbReference>
<evidence type="ECO:0000313" key="2">
    <source>
        <dbReference type="EMBL" id="KAH9325743.1"/>
    </source>
</evidence>
<organism evidence="2 3">
    <name type="scientific">Taxus chinensis</name>
    <name type="common">Chinese yew</name>
    <name type="synonym">Taxus wallichiana var. chinensis</name>
    <dbReference type="NCBI Taxonomy" id="29808"/>
    <lineage>
        <taxon>Eukaryota</taxon>
        <taxon>Viridiplantae</taxon>
        <taxon>Streptophyta</taxon>
        <taxon>Embryophyta</taxon>
        <taxon>Tracheophyta</taxon>
        <taxon>Spermatophyta</taxon>
        <taxon>Pinopsida</taxon>
        <taxon>Pinidae</taxon>
        <taxon>Conifers II</taxon>
        <taxon>Cupressales</taxon>
        <taxon>Taxaceae</taxon>
        <taxon>Taxus</taxon>
    </lineage>
</organism>
<keyword evidence="3" id="KW-1185">Reference proteome</keyword>
<keyword evidence="1" id="KW-0812">Transmembrane</keyword>
<dbReference type="AlphaFoldDB" id="A0AA38LI43"/>
<sequence>SCYCGLYRPFTCVYCLTSLFISDISCVGFTCMFSFLYVYNVWDGRVHNVDLWHVPLDFVEPVGTNSDHWEMLGYKFRLRQCKAIVAEDGYKKKQLQVVSSSNYVMVELPPRMFLKRLNVKYVGIVLKQGILTLSMSYAKSGGRDIDRSRGYQHDLDEENDAIANYSVKMKVDAISKIEPIHVFDAGPLQGGGIMQKATCTHELENEEQLEIINNCDDDFWMTKGIRRKRYWLMPISFIPKNFKVLEPYTVEDLDIYVIETYRILCNQQQELKQKKIIQYIPNLLTVDCDKLKQACCAGILLLRLLPPCVISCDPGFPVNWTMTMSSERLAETHLEFATSLRIRMFLLGRSFFVAFVGIVMMWSRIAVDRGHMRSDCEGSSRHADI</sequence>